<accession>A0AA48RAH4</accession>
<organism evidence="1">
    <name type="scientific">freshwater sediment metagenome</name>
    <dbReference type="NCBI Taxonomy" id="556182"/>
    <lineage>
        <taxon>unclassified sequences</taxon>
        <taxon>metagenomes</taxon>
        <taxon>ecological metagenomes</taxon>
    </lineage>
</organism>
<evidence type="ECO:0000313" key="1">
    <source>
        <dbReference type="EMBL" id="CAJ0883049.1"/>
    </source>
</evidence>
<gene>
    <name evidence="1" type="ORF">AMST5_03395</name>
</gene>
<dbReference type="EMBL" id="OY288114">
    <property type="protein sequence ID" value="CAJ0883049.1"/>
    <property type="molecule type" value="Genomic_DNA"/>
</dbReference>
<sequence>MKSSTVKTLAVLIAAAGATLGLTPAQALPGLDRGIVPPSTFQKVGCGPWGCGPGWGGGGYGYGNGYGNGYGYGYGYRPHPRPWRYSGYGYGYGRPSPWGWGHRHYWGGPGW</sequence>
<proteinExistence type="predicted"/>
<protein>
    <submittedName>
        <fullName evidence="1">Uncharacterized protein</fullName>
    </submittedName>
</protein>
<reference evidence="1" key="1">
    <citation type="submission" date="2023-07" db="EMBL/GenBank/DDBJ databases">
        <authorList>
            <person name="Pelsma A.J. K."/>
        </authorList>
    </citation>
    <scope>NUCLEOTIDE SEQUENCE</scope>
</reference>
<name>A0AA48RAH4_9ZZZZ</name>
<dbReference type="AlphaFoldDB" id="A0AA48RAH4"/>